<dbReference type="STRING" id="6669.E9H954"/>
<dbReference type="OMA" id="PENICDV"/>
<evidence type="ECO:0000256" key="2">
    <source>
        <dbReference type="ARBA" id="ARBA00022614"/>
    </source>
</evidence>
<comment type="subcellular location">
    <subcellularLocation>
        <location evidence="1">Membrane</location>
        <topology evidence="1">Single-pass type I membrane protein</topology>
    </subcellularLocation>
</comment>
<dbReference type="OrthoDB" id="8400687at2759"/>
<evidence type="ECO:0000313" key="9">
    <source>
        <dbReference type="Proteomes" id="UP000000305"/>
    </source>
</evidence>
<dbReference type="EMBL" id="GL732607">
    <property type="protein sequence ID" value="EFX71756.1"/>
    <property type="molecule type" value="Genomic_DNA"/>
</dbReference>
<dbReference type="SUPFAM" id="SSF52058">
    <property type="entry name" value="L domain-like"/>
    <property type="match status" value="1"/>
</dbReference>
<dbReference type="FunFam" id="3.80.10.10:FF:001164">
    <property type="entry name" value="GH01279p"/>
    <property type="match status" value="1"/>
</dbReference>
<dbReference type="eggNOG" id="KOG0619">
    <property type="taxonomic scope" value="Eukaryota"/>
</dbReference>
<keyword evidence="2" id="KW-0433">Leucine-rich repeat</keyword>
<sequence length="245" mass="27473">MEEETSSGTQPENICDVRSTLSVYCFCDSLSLTNDASEAKCSVFNVSDQNDSIWELFKTQVGIKELQLNVQEDGRLNFLPAAVLRHLPGLTSLQVREATIDTLAAQTFVDVTHLQELRLNRNKIRHIRPFAFQGLSKTVELELSNNELVSLERGVFADLDDLRQLFLDGNNISLVEDSVFQNLKKLEELDLSGNYIAVLTGETLMGLQQLKKLSLRSNQLTIVGDHTFAHAGNLRRLDLSSNHLQ</sequence>
<dbReference type="InParanoid" id="E9H954"/>
<evidence type="ECO:0000256" key="7">
    <source>
        <dbReference type="ARBA" id="ARBA00023136"/>
    </source>
</evidence>
<dbReference type="InterPro" id="IPR003591">
    <property type="entry name" value="Leu-rich_rpt_typical-subtyp"/>
</dbReference>
<accession>E9H954</accession>
<evidence type="ECO:0000256" key="5">
    <source>
        <dbReference type="ARBA" id="ARBA00022737"/>
    </source>
</evidence>
<dbReference type="Proteomes" id="UP000000305">
    <property type="component" value="Unassembled WGS sequence"/>
</dbReference>
<feature type="non-terminal residue" evidence="8">
    <location>
        <position position="1"/>
    </location>
</feature>
<dbReference type="InterPro" id="IPR001611">
    <property type="entry name" value="Leu-rich_rpt"/>
</dbReference>
<protein>
    <submittedName>
        <fullName evidence="8">Uncharacterized protein</fullName>
    </submittedName>
</protein>
<keyword evidence="4" id="KW-0732">Signal</keyword>
<dbReference type="Pfam" id="PF13855">
    <property type="entry name" value="LRR_8"/>
    <property type="match status" value="2"/>
</dbReference>
<evidence type="ECO:0000256" key="6">
    <source>
        <dbReference type="ARBA" id="ARBA00022989"/>
    </source>
</evidence>
<keyword evidence="5" id="KW-0677">Repeat</keyword>
<reference evidence="8 9" key="1">
    <citation type="journal article" date="2011" name="Science">
        <title>The ecoresponsive genome of Daphnia pulex.</title>
        <authorList>
            <person name="Colbourne J.K."/>
            <person name="Pfrender M.E."/>
            <person name="Gilbert D."/>
            <person name="Thomas W.K."/>
            <person name="Tucker A."/>
            <person name="Oakley T.H."/>
            <person name="Tokishita S."/>
            <person name="Aerts A."/>
            <person name="Arnold G.J."/>
            <person name="Basu M.K."/>
            <person name="Bauer D.J."/>
            <person name="Caceres C.E."/>
            <person name="Carmel L."/>
            <person name="Casola C."/>
            <person name="Choi J.H."/>
            <person name="Detter J.C."/>
            <person name="Dong Q."/>
            <person name="Dusheyko S."/>
            <person name="Eads B.D."/>
            <person name="Frohlich T."/>
            <person name="Geiler-Samerotte K.A."/>
            <person name="Gerlach D."/>
            <person name="Hatcher P."/>
            <person name="Jogdeo S."/>
            <person name="Krijgsveld J."/>
            <person name="Kriventseva E.V."/>
            <person name="Kultz D."/>
            <person name="Laforsch C."/>
            <person name="Lindquist E."/>
            <person name="Lopez J."/>
            <person name="Manak J.R."/>
            <person name="Muller J."/>
            <person name="Pangilinan J."/>
            <person name="Patwardhan R.P."/>
            <person name="Pitluck S."/>
            <person name="Pritham E.J."/>
            <person name="Rechtsteiner A."/>
            <person name="Rho M."/>
            <person name="Rogozin I.B."/>
            <person name="Sakarya O."/>
            <person name="Salamov A."/>
            <person name="Schaack S."/>
            <person name="Shapiro H."/>
            <person name="Shiga Y."/>
            <person name="Skalitzky C."/>
            <person name="Smith Z."/>
            <person name="Souvorov A."/>
            <person name="Sung W."/>
            <person name="Tang Z."/>
            <person name="Tsuchiya D."/>
            <person name="Tu H."/>
            <person name="Vos H."/>
            <person name="Wang M."/>
            <person name="Wolf Y.I."/>
            <person name="Yamagata H."/>
            <person name="Yamada T."/>
            <person name="Ye Y."/>
            <person name="Shaw J.R."/>
            <person name="Andrews J."/>
            <person name="Crease T.J."/>
            <person name="Tang H."/>
            <person name="Lucas S.M."/>
            <person name="Robertson H.M."/>
            <person name="Bork P."/>
            <person name="Koonin E.V."/>
            <person name="Zdobnov E.M."/>
            <person name="Grigoriev I.V."/>
            <person name="Lynch M."/>
            <person name="Boore J.L."/>
        </authorList>
    </citation>
    <scope>NUCLEOTIDE SEQUENCE [LARGE SCALE GENOMIC DNA]</scope>
</reference>
<dbReference type="PANTHER" id="PTHR45773:SF10">
    <property type="match status" value="1"/>
</dbReference>
<dbReference type="SMART" id="SM00369">
    <property type="entry name" value="LRR_TYP"/>
    <property type="match status" value="6"/>
</dbReference>
<dbReference type="GO" id="GO:0016020">
    <property type="term" value="C:membrane"/>
    <property type="evidence" value="ECO:0007669"/>
    <property type="project" value="UniProtKB-SubCell"/>
</dbReference>
<dbReference type="PROSITE" id="PS51450">
    <property type="entry name" value="LRR"/>
    <property type="match status" value="2"/>
</dbReference>
<dbReference type="HOGENOM" id="CLU_1135878_0_0_1"/>
<evidence type="ECO:0000256" key="3">
    <source>
        <dbReference type="ARBA" id="ARBA00022692"/>
    </source>
</evidence>
<name>E9H954_DAPPU</name>
<dbReference type="PhylomeDB" id="E9H954"/>
<evidence type="ECO:0000256" key="1">
    <source>
        <dbReference type="ARBA" id="ARBA00004479"/>
    </source>
</evidence>
<keyword evidence="9" id="KW-1185">Reference proteome</keyword>
<gene>
    <name evidence="8" type="ORF">DAPPUDRAFT_59842</name>
</gene>
<organism evidence="8 9">
    <name type="scientific">Daphnia pulex</name>
    <name type="common">Water flea</name>
    <dbReference type="NCBI Taxonomy" id="6669"/>
    <lineage>
        <taxon>Eukaryota</taxon>
        <taxon>Metazoa</taxon>
        <taxon>Ecdysozoa</taxon>
        <taxon>Arthropoda</taxon>
        <taxon>Crustacea</taxon>
        <taxon>Branchiopoda</taxon>
        <taxon>Diplostraca</taxon>
        <taxon>Cladocera</taxon>
        <taxon>Anomopoda</taxon>
        <taxon>Daphniidae</taxon>
        <taxon>Daphnia</taxon>
    </lineage>
</organism>
<evidence type="ECO:0000256" key="4">
    <source>
        <dbReference type="ARBA" id="ARBA00022729"/>
    </source>
</evidence>
<evidence type="ECO:0000313" key="8">
    <source>
        <dbReference type="EMBL" id="EFX71756.1"/>
    </source>
</evidence>
<keyword evidence="6" id="KW-1133">Transmembrane helix</keyword>
<dbReference type="InterPro" id="IPR032675">
    <property type="entry name" value="LRR_dom_sf"/>
</dbReference>
<dbReference type="Gene3D" id="3.80.10.10">
    <property type="entry name" value="Ribonuclease Inhibitor"/>
    <property type="match status" value="2"/>
</dbReference>
<dbReference type="SMART" id="SM00365">
    <property type="entry name" value="LRR_SD22"/>
    <property type="match status" value="4"/>
</dbReference>
<keyword evidence="3" id="KW-0812">Transmembrane</keyword>
<proteinExistence type="predicted"/>
<dbReference type="AlphaFoldDB" id="E9H954"/>
<dbReference type="KEGG" id="dpx:DAPPUDRAFT_59842"/>
<keyword evidence="7" id="KW-0472">Membrane</keyword>
<dbReference type="PANTHER" id="PTHR45773">
    <property type="entry name" value="SLIT AND NTRK-LIKE PROTEIN 4-RELATED"/>
    <property type="match status" value="1"/>
</dbReference>